<dbReference type="Proteomes" id="UP000189800">
    <property type="component" value="Unassembled WGS sequence"/>
</dbReference>
<evidence type="ECO:0000313" key="2">
    <source>
        <dbReference type="Proteomes" id="UP000189800"/>
    </source>
</evidence>
<dbReference type="AlphaFoldDB" id="A0A1T0CMV6"/>
<protein>
    <submittedName>
        <fullName evidence="1">Uncharacterized protein</fullName>
    </submittedName>
</protein>
<sequence length="61" mass="7316">MTVYYRQKATQLQVIKPKMMIFCAKNCLQVLQSCRFDWINKKIHLQASGFGKYNQWRITTD</sequence>
<organism evidence="1 2">
    <name type="scientific">Moraxella pluranimalium</name>
    <dbReference type="NCBI Taxonomy" id="470453"/>
    <lineage>
        <taxon>Bacteria</taxon>
        <taxon>Pseudomonadati</taxon>
        <taxon>Pseudomonadota</taxon>
        <taxon>Gammaproteobacteria</taxon>
        <taxon>Moraxellales</taxon>
        <taxon>Moraxellaceae</taxon>
        <taxon>Moraxella</taxon>
    </lineage>
</organism>
<reference evidence="1 2" key="1">
    <citation type="submission" date="2017-02" db="EMBL/GenBank/DDBJ databases">
        <title>Draft genome sequence of Moraxella pluranimalium CCUG 54913T type strain.</title>
        <authorList>
            <person name="Salva-Serra F."/>
            <person name="Engstrom-Jakobsson H."/>
            <person name="Thorell K."/>
            <person name="Jaen-Luchoro D."/>
            <person name="Gonzales-Siles L."/>
            <person name="Karlsson R."/>
            <person name="Yazdan S."/>
            <person name="Boulund F."/>
            <person name="Johnning A."/>
            <person name="Engstrand L."/>
            <person name="Kristiansson E."/>
            <person name="Moore E."/>
        </authorList>
    </citation>
    <scope>NUCLEOTIDE SEQUENCE [LARGE SCALE GENOMIC DNA]</scope>
    <source>
        <strain evidence="1 2">CCUG 54913</strain>
    </source>
</reference>
<keyword evidence="2" id="KW-1185">Reference proteome</keyword>
<dbReference type="EMBL" id="MUYU01000015">
    <property type="protein sequence ID" value="OOS23589.1"/>
    <property type="molecule type" value="Genomic_DNA"/>
</dbReference>
<accession>A0A1T0CMV6</accession>
<comment type="caution">
    <text evidence="1">The sequence shown here is derived from an EMBL/GenBank/DDBJ whole genome shotgun (WGS) entry which is preliminary data.</text>
</comment>
<evidence type="ECO:0000313" key="1">
    <source>
        <dbReference type="EMBL" id="OOS23589.1"/>
    </source>
</evidence>
<name>A0A1T0CMV6_9GAMM</name>
<proteinExistence type="predicted"/>
<gene>
    <name evidence="1" type="ORF">B0680_06420</name>
</gene>